<evidence type="ECO:0000256" key="12">
    <source>
        <dbReference type="ARBA" id="ARBA00023270"/>
    </source>
</evidence>
<dbReference type="InterPro" id="IPR001985">
    <property type="entry name" value="S-AdoMet_decarboxylase_euk"/>
</dbReference>
<dbReference type="NCBIfam" id="TIGR00535">
    <property type="entry name" value="SAM_DCase"/>
    <property type="match status" value="1"/>
</dbReference>
<dbReference type="PANTHER" id="PTHR11570">
    <property type="entry name" value="S-ADENOSYLMETHIONINE DECARBOXYLASE"/>
    <property type="match status" value="1"/>
</dbReference>
<reference evidence="14 15" key="2">
    <citation type="submission" date="2016-08" db="EMBL/GenBank/DDBJ databases">
        <title>Pervasive Adenine N6-methylation of Active Genes in Fungi.</title>
        <authorList>
            <consortium name="DOE Joint Genome Institute"/>
            <person name="Mondo S.J."/>
            <person name="Dannebaum R.O."/>
            <person name="Kuo R.C."/>
            <person name="Labutti K."/>
            <person name="Haridas S."/>
            <person name="Kuo A."/>
            <person name="Salamov A."/>
            <person name="Ahrendt S.R."/>
            <person name="Lipzen A."/>
            <person name="Sullivan W."/>
            <person name="Andreopoulos W.B."/>
            <person name="Clum A."/>
            <person name="Lindquist E."/>
            <person name="Daum C."/>
            <person name="Ramamoorthy G.K."/>
            <person name="Gryganskyi A."/>
            <person name="Culley D."/>
            <person name="Magnuson J.K."/>
            <person name="James T.Y."/>
            <person name="O'Malley M.A."/>
            <person name="Stajich J.E."/>
            <person name="Spatafora J.W."/>
            <person name="Visel A."/>
            <person name="Grigoriev I.V."/>
        </authorList>
    </citation>
    <scope>NUCLEOTIDE SEQUENCE [LARGE SCALE GENOMIC DNA]</scope>
    <source>
        <strain evidence="15">finn</strain>
    </source>
</reference>
<evidence type="ECO:0000256" key="11">
    <source>
        <dbReference type="ARBA" id="ARBA00023239"/>
    </source>
</evidence>
<gene>
    <name evidence="14" type="ORF">BCR36DRAFT_587954</name>
</gene>
<dbReference type="InterPro" id="IPR016067">
    <property type="entry name" value="S-AdoMet_deCO2ase_core"/>
</dbReference>
<evidence type="ECO:0000256" key="4">
    <source>
        <dbReference type="ARBA" id="ARBA00012357"/>
    </source>
</evidence>
<name>A0A1Y1UWA9_9FUNG</name>
<comment type="similarity">
    <text evidence="3">Belongs to the eukaryotic AdoMetDC family.</text>
</comment>
<dbReference type="InterPro" id="IPR018166">
    <property type="entry name" value="S-AdoMet_deCO2ase_CS"/>
</dbReference>
<organism evidence="14 15">
    <name type="scientific">Piromyces finnis</name>
    <dbReference type="NCBI Taxonomy" id="1754191"/>
    <lineage>
        <taxon>Eukaryota</taxon>
        <taxon>Fungi</taxon>
        <taxon>Fungi incertae sedis</taxon>
        <taxon>Chytridiomycota</taxon>
        <taxon>Chytridiomycota incertae sedis</taxon>
        <taxon>Neocallimastigomycetes</taxon>
        <taxon>Neocallimastigales</taxon>
        <taxon>Neocallimastigaceae</taxon>
        <taxon>Piromyces</taxon>
    </lineage>
</organism>
<accession>A0A1Y1UWA9</accession>
<evidence type="ECO:0000256" key="10">
    <source>
        <dbReference type="ARBA" id="ARBA00023145"/>
    </source>
</evidence>
<dbReference type="STRING" id="1754191.A0A1Y1UWA9"/>
<keyword evidence="5" id="KW-0949">S-adenosyl-L-methionine</keyword>
<dbReference type="Proteomes" id="UP000193719">
    <property type="component" value="Unassembled WGS sequence"/>
</dbReference>
<evidence type="ECO:0000256" key="5">
    <source>
        <dbReference type="ARBA" id="ARBA00022691"/>
    </source>
</evidence>
<protein>
    <recommendedName>
        <fullName evidence="4">adenosylmethionine decarboxylase</fullName>
        <ecNumber evidence="4">4.1.1.50</ecNumber>
    </recommendedName>
</protein>
<keyword evidence="15" id="KW-1185">Reference proteome</keyword>
<evidence type="ECO:0000256" key="1">
    <source>
        <dbReference type="ARBA" id="ARBA00001928"/>
    </source>
</evidence>
<dbReference type="GO" id="GO:0008295">
    <property type="term" value="P:spermidine biosynthetic process"/>
    <property type="evidence" value="ECO:0007669"/>
    <property type="project" value="UniProtKB-KW"/>
</dbReference>
<dbReference type="AlphaFoldDB" id="A0A1Y1UWA9"/>
<keyword evidence="6" id="KW-0210">Decarboxylase</keyword>
<evidence type="ECO:0000256" key="13">
    <source>
        <dbReference type="ARBA" id="ARBA00023317"/>
    </source>
</evidence>
<evidence type="ECO:0000256" key="6">
    <source>
        <dbReference type="ARBA" id="ARBA00022793"/>
    </source>
</evidence>
<keyword evidence="8" id="KW-0745">Spermidine biosynthesis</keyword>
<evidence type="ECO:0000256" key="8">
    <source>
        <dbReference type="ARBA" id="ARBA00023066"/>
    </source>
</evidence>
<dbReference type="EC" id="4.1.1.50" evidence="4"/>
<keyword evidence="13" id="KW-0670">Pyruvate</keyword>
<evidence type="ECO:0000256" key="3">
    <source>
        <dbReference type="ARBA" id="ARBA00008466"/>
    </source>
</evidence>
<proteinExistence type="inferred from homology"/>
<keyword evidence="11" id="KW-0456">Lyase</keyword>
<evidence type="ECO:0000256" key="2">
    <source>
        <dbReference type="ARBA" id="ARBA00004911"/>
    </source>
</evidence>
<keyword evidence="10" id="KW-0865">Zymogen</keyword>
<evidence type="ECO:0000256" key="7">
    <source>
        <dbReference type="ARBA" id="ARBA00022813"/>
    </source>
</evidence>
<keyword evidence="7" id="KW-0068">Autocatalytic cleavage</keyword>
<sequence length="467" mass="54459">MFSPLSTTSSDHQTFYTPVDANPEQQVSLLGFEGPEKLIEVWFKPPQEQIDEINKDNFKSTRGLGLRSVQKEVWDDMLTVVRAQILSITNNEQQDAYLLSESSMFVSPYRFMIKTCGTTTLLNAVPKILDIAKQYCGLDTISAFFYSRKCFMFPDRQERPHGSWDSEVDFLERIFPESKFNTSAYVVGKLNRDHWNLYMATPYEEKILQYTDAISELPQEQFEQKIQKIIESKGNQSNKLKVDRDGISEDDFTLEILMSGLDQKKMVNFWRTEEEKREVVEIEERGETYKKGKTEDRVYEETGLKSVFPQAQVDHYVFNPCGYSSNALLGEHYYSVHVTPEDICSYASFECNLPLSNPLNQYNSYNEMISKVLNLFNPKQFVITLFTRKPEGSLGHIRDLIPQNIKGYQRMDKIIYDLNKWDLAFCQFTKNDIILERIKKSEDEQIKEKERIMNELTLATENMALYI</sequence>
<dbReference type="SUPFAM" id="SSF56276">
    <property type="entry name" value="S-adenosylmethionine decarboxylase"/>
    <property type="match status" value="1"/>
</dbReference>
<dbReference type="EMBL" id="MCFH01000085">
    <property type="protein sequence ID" value="ORX41516.1"/>
    <property type="molecule type" value="Genomic_DNA"/>
</dbReference>
<dbReference type="GO" id="GO:0004014">
    <property type="term" value="F:adenosylmethionine decarboxylase activity"/>
    <property type="evidence" value="ECO:0007669"/>
    <property type="project" value="UniProtKB-EC"/>
</dbReference>
<dbReference type="GO" id="GO:0006597">
    <property type="term" value="P:spermine biosynthetic process"/>
    <property type="evidence" value="ECO:0007669"/>
    <property type="project" value="InterPro"/>
</dbReference>
<dbReference type="PROSITE" id="PS01336">
    <property type="entry name" value="ADOMETDC"/>
    <property type="match status" value="1"/>
</dbReference>
<comment type="caution">
    <text evidence="14">The sequence shown here is derived from an EMBL/GenBank/DDBJ whole genome shotgun (WGS) entry which is preliminary data.</text>
</comment>
<evidence type="ECO:0000256" key="9">
    <source>
        <dbReference type="ARBA" id="ARBA00023115"/>
    </source>
</evidence>
<dbReference type="OrthoDB" id="1068353at2759"/>
<dbReference type="Gene3D" id="3.60.90.10">
    <property type="entry name" value="S-adenosylmethionine decarboxylase"/>
    <property type="match status" value="1"/>
</dbReference>
<comment type="cofactor">
    <cofactor evidence="1">
        <name>pyruvate</name>
        <dbReference type="ChEBI" id="CHEBI:15361"/>
    </cofactor>
</comment>
<evidence type="ECO:0000313" key="14">
    <source>
        <dbReference type="EMBL" id="ORX41516.1"/>
    </source>
</evidence>
<dbReference type="PANTHER" id="PTHR11570:SF0">
    <property type="entry name" value="S-ADENOSYLMETHIONINE DECARBOXYLASE PROENZYME"/>
    <property type="match status" value="1"/>
</dbReference>
<keyword evidence="12" id="KW-0704">Schiff base</keyword>
<dbReference type="InterPro" id="IPR048283">
    <property type="entry name" value="AdoMetDC-like"/>
</dbReference>
<comment type="pathway">
    <text evidence="2">Amine and polyamine biosynthesis; S-adenosylmethioninamine biosynthesis; S-adenosylmethioninamine from S-adenosyl-L-methionine: step 1/1.</text>
</comment>
<reference evidence="14 15" key="1">
    <citation type="submission" date="2016-08" db="EMBL/GenBank/DDBJ databases">
        <title>Genomes of anaerobic fungi encode conserved fungal cellulosomes for biomass hydrolysis.</title>
        <authorList>
            <consortium name="DOE Joint Genome Institute"/>
            <person name="Haitjema C.H."/>
            <person name="Gilmore S.P."/>
            <person name="Henske J.K."/>
            <person name="Solomon K.V."/>
            <person name="De Groot R."/>
            <person name="Kuo A."/>
            <person name="Mondo S.J."/>
            <person name="Salamov A.A."/>
            <person name="Labutti K."/>
            <person name="Zhao Z."/>
            <person name="Chiniquy J."/>
            <person name="Barry K."/>
            <person name="Brewer H.M."/>
            <person name="Purvine S.O."/>
            <person name="Wright A.T."/>
            <person name="Boxma B."/>
            <person name="Van Alen T."/>
            <person name="Hackstein J.H."/>
            <person name="Baker S.E."/>
            <person name="Grigoriev I.V."/>
            <person name="O'Malley M.A."/>
        </authorList>
    </citation>
    <scope>NUCLEOTIDE SEQUENCE [LARGE SCALE GENOMIC DNA]</scope>
    <source>
        <strain evidence="15">finn</strain>
    </source>
</reference>
<dbReference type="Pfam" id="PF01536">
    <property type="entry name" value="SAM_decarbox"/>
    <property type="match status" value="1"/>
</dbReference>
<dbReference type="GO" id="GO:0005829">
    <property type="term" value="C:cytosol"/>
    <property type="evidence" value="ECO:0007669"/>
    <property type="project" value="TreeGrafter"/>
</dbReference>
<evidence type="ECO:0000313" key="15">
    <source>
        <dbReference type="Proteomes" id="UP000193719"/>
    </source>
</evidence>
<keyword evidence="9" id="KW-0620">Polyamine biosynthesis</keyword>
<dbReference type="UniPathway" id="UPA00331">
    <property type="reaction ID" value="UER00451"/>
</dbReference>